<keyword evidence="2" id="KW-0690">Ribosome biogenesis</keyword>
<dbReference type="SMART" id="SM00732">
    <property type="entry name" value="YqgFc"/>
    <property type="match status" value="1"/>
</dbReference>
<dbReference type="InterPro" id="IPR012337">
    <property type="entry name" value="RNaseH-like_sf"/>
</dbReference>
<dbReference type="GO" id="GO:0005829">
    <property type="term" value="C:cytosol"/>
    <property type="evidence" value="ECO:0007669"/>
    <property type="project" value="TreeGrafter"/>
</dbReference>
<dbReference type="PANTHER" id="PTHR33317">
    <property type="entry name" value="POLYNUCLEOTIDYL TRANSFERASE, RIBONUCLEASE H-LIKE SUPERFAMILY PROTEIN"/>
    <property type="match status" value="1"/>
</dbReference>
<feature type="domain" description="YqgF/RNase H-like" evidence="5">
    <location>
        <begin position="1"/>
        <end position="95"/>
    </location>
</feature>
<evidence type="ECO:0000256" key="1">
    <source>
        <dbReference type="ARBA" id="ARBA00022490"/>
    </source>
</evidence>
<dbReference type="FunFam" id="3.30.420.140:FF:000013">
    <property type="entry name" value="Putative pre-16S rRNA nuclease"/>
    <property type="match status" value="1"/>
</dbReference>
<dbReference type="STRING" id="273121.WS1884"/>
<dbReference type="KEGG" id="wsu:WS1884"/>
<evidence type="ECO:0000256" key="3">
    <source>
        <dbReference type="ARBA" id="ARBA00022722"/>
    </source>
</evidence>
<organism evidence="7">
    <name type="scientific">Wolinella succinogenes (strain ATCC 29543 / DSM 1740 / CCUG 13145 / JCM 31913 / LMG 7466 / NCTC 11488 / FDC 602W)</name>
    <name type="common">Vibrio succinogenes</name>
    <dbReference type="NCBI Taxonomy" id="273121"/>
    <lineage>
        <taxon>Bacteria</taxon>
        <taxon>Pseudomonadati</taxon>
        <taxon>Campylobacterota</taxon>
        <taxon>Epsilonproteobacteria</taxon>
        <taxon>Campylobacterales</taxon>
        <taxon>Helicobacteraceae</taxon>
        <taxon>Wolinella</taxon>
    </lineage>
</organism>
<dbReference type="GO" id="GO:0004518">
    <property type="term" value="F:nuclease activity"/>
    <property type="evidence" value="ECO:0007669"/>
    <property type="project" value="UniProtKB-KW"/>
</dbReference>
<dbReference type="EMBL" id="BX571662">
    <property type="protein sequence ID" value="CAE10894.1"/>
    <property type="molecule type" value="Genomic_DNA"/>
</dbReference>
<dbReference type="NCBIfam" id="TIGR00250">
    <property type="entry name" value="RNAse_H_YqgF"/>
    <property type="match status" value="1"/>
</dbReference>
<keyword evidence="1" id="KW-0963">Cytoplasm</keyword>
<dbReference type="GO" id="GO:0016787">
    <property type="term" value="F:hydrolase activity"/>
    <property type="evidence" value="ECO:0007669"/>
    <property type="project" value="UniProtKB-KW"/>
</dbReference>
<evidence type="ECO:0000256" key="4">
    <source>
        <dbReference type="ARBA" id="ARBA00022801"/>
    </source>
</evidence>
<dbReference type="PANTHER" id="PTHR33317:SF4">
    <property type="entry name" value="POLYNUCLEOTIDYL TRANSFERASE, RIBONUCLEASE H-LIKE SUPERFAMILY PROTEIN"/>
    <property type="match status" value="1"/>
</dbReference>
<keyword evidence="7" id="KW-1185">Reference proteome</keyword>
<proteinExistence type="predicted"/>
<dbReference type="CDD" id="cd16964">
    <property type="entry name" value="YqgF"/>
    <property type="match status" value="1"/>
</dbReference>
<dbReference type="HOGENOM" id="CLU_098240_2_2_7"/>
<accession>Q7MQZ1</accession>
<dbReference type="eggNOG" id="COG0816">
    <property type="taxonomic scope" value="Bacteria"/>
</dbReference>
<sequence>MIIAVDIGLKRLGVAQYAAGVALPLDPILRKNRHQAARDLDLLLKEKGAQKLVAGIPKEGSSSEEMERRIRHFIGLLEFRGEVCFVDESYSSKEAFELLRGRSRDRRDGKLDSLSALVILERYLGSL</sequence>
<evidence type="ECO:0000313" key="7">
    <source>
        <dbReference type="Proteomes" id="UP000000422"/>
    </source>
</evidence>
<evidence type="ECO:0000256" key="2">
    <source>
        <dbReference type="ARBA" id="ARBA00022517"/>
    </source>
</evidence>
<dbReference type="NCBIfam" id="NF001026">
    <property type="entry name" value="PRK00109.2-2"/>
    <property type="match status" value="1"/>
</dbReference>
<evidence type="ECO:0000259" key="5">
    <source>
        <dbReference type="SMART" id="SM00732"/>
    </source>
</evidence>
<dbReference type="SUPFAM" id="SSF53098">
    <property type="entry name" value="Ribonuclease H-like"/>
    <property type="match status" value="1"/>
</dbReference>
<reference evidence="6 7" key="1">
    <citation type="journal article" date="2003" name="Proc. Natl. Acad. Sci. U.S.A.">
        <title>Complete genome sequence and analysis of Wolinella succinogenes.</title>
        <authorList>
            <person name="Baar C."/>
            <person name="Eppinger M."/>
            <person name="Raddatz G."/>
            <person name="Simon JM."/>
            <person name="Lanz C."/>
            <person name="Klimmek O."/>
            <person name="Nandakumar R."/>
            <person name="Gross R."/>
            <person name="Rosinus A."/>
            <person name="Keller H."/>
            <person name="Jagtap P."/>
            <person name="Linke B."/>
            <person name="Meyer F."/>
            <person name="Lederer H."/>
            <person name="Schuster S.C."/>
        </authorList>
    </citation>
    <scope>NUCLEOTIDE SEQUENCE [LARGE SCALE GENOMIC DNA]</scope>
    <source>
        <strain evidence="7">ATCC 29543 / DSM 1740 / CCUG 13145 / JCM 31913 / LMG 7466 / NCTC 11488 / FDC 602W</strain>
    </source>
</reference>
<protein>
    <recommendedName>
        <fullName evidence="5">YqgF/RNase H-like domain-containing protein</fullName>
    </recommendedName>
</protein>
<dbReference type="InterPro" id="IPR006641">
    <property type="entry name" value="YqgF/RNaseH-like_dom"/>
</dbReference>
<evidence type="ECO:0000313" key="6">
    <source>
        <dbReference type="EMBL" id="CAE10894.1"/>
    </source>
</evidence>
<dbReference type="Proteomes" id="UP000000422">
    <property type="component" value="Chromosome"/>
</dbReference>
<gene>
    <name evidence="6" type="ordered locus">WS1884</name>
</gene>
<dbReference type="AlphaFoldDB" id="Q7MQZ1"/>
<dbReference type="RefSeq" id="WP_011139677.1">
    <property type="nucleotide sequence ID" value="NC_005090.1"/>
</dbReference>
<dbReference type="Pfam" id="PF03652">
    <property type="entry name" value="RuvX"/>
    <property type="match status" value="1"/>
</dbReference>
<keyword evidence="4" id="KW-0378">Hydrolase</keyword>
<keyword evidence="3" id="KW-0540">Nuclease</keyword>
<dbReference type="InterPro" id="IPR005227">
    <property type="entry name" value="YqgF"/>
</dbReference>
<dbReference type="InterPro" id="IPR037027">
    <property type="entry name" value="YqgF/RNaseH-like_dom_sf"/>
</dbReference>
<name>Q7MQZ1_WOLSU</name>
<dbReference type="Gene3D" id="3.30.420.140">
    <property type="entry name" value="YqgF/RNase H-like domain"/>
    <property type="match status" value="1"/>
</dbReference>
<dbReference type="GO" id="GO:0000967">
    <property type="term" value="P:rRNA 5'-end processing"/>
    <property type="evidence" value="ECO:0007669"/>
    <property type="project" value="TreeGrafter"/>
</dbReference>